<proteinExistence type="predicted"/>
<dbReference type="Proteomes" id="UP001057402">
    <property type="component" value="Chromosome 10"/>
</dbReference>
<accession>A0ACB9MDA8</accession>
<keyword evidence="2" id="KW-1185">Reference proteome</keyword>
<comment type="caution">
    <text evidence="1">The sequence shown here is derived from an EMBL/GenBank/DDBJ whole genome shotgun (WGS) entry which is preliminary data.</text>
</comment>
<reference evidence="2" key="1">
    <citation type="journal article" date="2023" name="Front. Plant Sci.">
        <title>Chromosomal-level genome assembly of Melastoma candidum provides insights into trichome evolution.</title>
        <authorList>
            <person name="Zhong Y."/>
            <person name="Wu W."/>
            <person name="Sun C."/>
            <person name="Zou P."/>
            <person name="Liu Y."/>
            <person name="Dai S."/>
            <person name="Zhou R."/>
        </authorList>
    </citation>
    <scope>NUCLEOTIDE SEQUENCE [LARGE SCALE GENOMIC DNA]</scope>
</reference>
<sequence>MPAECNEADVLEVDAAILIWKGLSRGRPKVYDCGFSGGQMVKFRSQISLTSNAFTKKILEVSNKDITLGNGRCQAFGTSHRSSWILHGSETSSSMSSCLTGI</sequence>
<dbReference type="EMBL" id="CM042889">
    <property type="protein sequence ID" value="KAI4320690.1"/>
    <property type="molecule type" value="Genomic_DNA"/>
</dbReference>
<evidence type="ECO:0000313" key="1">
    <source>
        <dbReference type="EMBL" id="KAI4320690.1"/>
    </source>
</evidence>
<evidence type="ECO:0000313" key="2">
    <source>
        <dbReference type="Proteomes" id="UP001057402"/>
    </source>
</evidence>
<gene>
    <name evidence="1" type="ORF">MLD38_034144</name>
</gene>
<name>A0ACB9MDA8_9MYRT</name>
<organism evidence="1 2">
    <name type="scientific">Melastoma candidum</name>
    <dbReference type="NCBI Taxonomy" id="119954"/>
    <lineage>
        <taxon>Eukaryota</taxon>
        <taxon>Viridiplantae</taxon>
        <taxon>Streptophyta</taxon>
        <taxon>Embryophyta</taxon>
        <taxon>Tracheophyta</taxon>
        <taxon>Spermatophyta</taxon>
        <taxon>Magnoliopsida</taxon>
        <taxon>eudicotyledons</taxon>
        <taxon>Gunneridae</taxon>
        <taxon>Pentapetalae</taxon>
        <taxon>rosids</taxon>
        <taxon>malvids</taxon>
        <taxon>Myrtales</taxon>
        <taxon>Melastomataceae</taxon>
        <taxon>Melastomatoideae</taxon>
        <taxon>Melastomateae</taxon>
        <taxon>Melastoma</taxon>
    </lineage>
</organism>
<protein>
    <submittedName>
        <fullName evidence="1">Uncharacterized protein</fullName>
    </submittedName>
</protein>